<feature type="domain" description="Recombinase" evidence="3">
    <location>
        <begin position="161"/>
        <end position="323"/>
    </location>
</feature>
<feature type="region of interest" description="Disordered" evidence="1">
    <location>
        <begin position="139"/>
        <end position="168"/>
    </location>
</feature>
<dbReference type="SMART" id="SM00857">
    <property type="entry name" value="Resolvase"/>
    <property type="match status" value="1"/>
</dbReference>
<accession>A0A1H0DEZ5</accession>
<dbReference type="InterPro" id="IPR036162">
    <property type="entry name" value="Resolvase-like_N_sf"/>
</dbReference>
<dbReference type="AlphaFoldDB" id="A0A1H0DEZ5"/>
<gene>
    <name evidence="4" type="ORF">SAMN05216355_11050</name>
</gene>
<keyword evidence="5" id="KW-1185">Reference proteome</keyword>
<evidence type="ECO:0000259" key="3">
    <source>
        <dbReference type="PROSITE" id="PS51737"/>
    </source>
</evidence>
<dbReference type="GO" id="GO:0003677">
    <property type="term" value="F:DNA binding"/>
    <property type="evidence" value="ECO:0007669"/>
    <property type="project" value="InterPro"/>
</dbReference>
<reference evidence="5" key="1">
    <citation type="submission" date="2016-10" db="EMBL/GenBank/DDBJ databases">
        <authorList>
            <person name="Varghese N."/>
            <person name="Submissions S."/>
        </authorList>
    </citation>
    <scope>NUCLEOTIDE SEQUENCE [LARGE SCALE GENOMIC DNA]</scope>
    <source>
        <strain evidence="5">DSM 27982</strain>
    </source>
</reference>
<dbReference type="Proteomes" id="UP000198541">
    <property type="component" value="Unassembled WGS sequence"/>
</dbReference>
<dbReference type="InterPro" id="IPR050639">
    <property type="entry name" value="SSR_resolvase"/>
</dbReference>
<dbReference type="InterPro" id="IPR038109">
    <property type="entry name" value="DNA_bind_recomb_sf"/>
</dbReference>
<evidence type="ECO:0000313" key="5">
    <source>
        <dbReference type="Proteomes" id="UP000198541"/>
    </source>
</evidence>
<evidence type="ECO:0000259" key="2">
    <source>
        <dbReference type="PROSITE" id="PS51736"/>
    </source>
</evidence>
<protein>
    <submittedName>
        <fullName evidence="4">Site-specific DNA recombinase</fullName>
    </submittedName>
</protein>
<dbReference type="Gene3D" id="3.40.50.1390">
    <property type="entry name" value="Resolvase, N-terminal catalytic domain"/>
    <property type="match status" value="1"/>
</dbReference>
<dbReference type="InterPro" id="IPR011109">
    <property type="entry name" value="DNA_bind_recombinase_dom"/>
</dbReference>
<feature type="domain" description="Resolvase/invertase-type recombinase catalytic" evidence="2">
    <location>
        <begin position="10"/>
        <end position="158"/>
    </location>
</feature>
<dbReference type="PANTHER" id="PTHR30461:SF23">
    <property type="entry name" value="DNA RECOMBINASE-RELATED"/>
    <property type="match status" value="1"/>
</dbReference>
<dbReference type="GO" id="GO:0000150">
    <property type="term" value="F:DNA strand exchange activity"/>
    <property type="evidence" value="ECO:0007669"/>
    <property type="project" value="InterPro"/>
</dbReference>
<dbReference type="CDD" id="cd00338">
    <property type="entry name" value="Ser_Recombinase"/>
    <property type="match status" value="1"/>
</dbReference>
<organism evidence="4 5">
    <name type="scientific">Actinomyces ruminicola</name>
    <dbReference type="NCBI Taxonomy" id="332524"/>
    <lineage>
        <taxon>Bacteria</taxon>
        <taxon>Bacillati</taxon>
        <taxon>Actinomycetota</taxon>
        <taxon>Actinomycetes</taxon>
        <taxon>Actinomycetales</taxon>
        <taxon>Actinomycetaceae</taxon>
        <taxon>Actinomyces</taxon>
    </lineage>
</organism>
<dbReference type="PROSITE" id="PS51736">
    <property type="entry name" value="RECOMBINASES_3"/>
    <property type="match status" value="1"/>
</dbReference>
<name>A0A1H0DEZ5_9ACTO</name>
<dbReference type="PROSITE" id="PS51737">
    <property type="entry name" value="RECOMBINASE_DNA_BIND"/>
    <property type="match status" value="1"/>
</dbReference>
<sequence length="550" mass="61140">MADQSTAPRKAAIYLRISQDREMDDLAIDRQREKCEDLARFRQWEVVETYVDQSKSATDRTKVRPAYDRMVSDYQAGAFTAIICYDLDRLTRQPRQLEDWIEAAEWRGLALVTANGDADLTTDGERMYARIKAAVARAEMERKGQRQRDAQRQRAHQGRAPKGMRPLGYAVNGDVAEDEATTVRAIYAAFTRPEHPESLRSLARALSGAQEVAGIAPRPKHSHVVSVERADARKAEGKEPRPIELDGPWSPSTILGILRNPRYAGLSTYTPKVAQPDGGRRRSWKAQILRDDAGEPIRGQWEAIVDDETWWAAQTILDDSRRITNTSGSTKRKHLGSGLYRCGVVVEADGAVCGKRVTGGPRGYRCAGHIVRSGAAIDDNVTNRIAERLSEPDALRKQMQAEHGPATRGIAAAISEHRARILRAQRDYDDGVIEGRDLKRNRDAAEARIAELEAEQLTVGRAGRLTPVLGTDDPASAFREGSLDLRRQVIDTLATVTLYPQPRGRRGFDPASVEIDFGEEPDLAEGRSEHHAELRDDLRGPQPLEGKLLT</sequence>
<dbReference type="Gene3D" id="3.90.1750.20">
    <property type="entry name" value="Putative Large Serine Recombinase, Chain B, Domain 2"/>
    <property type="match status" value="1"/>
</dbReference>
<dbReference type="EMBL" id="FNIM01000010">
    <property type="protein sequence ID" value="SDN68586.1"/>
    <property type="molecule type" value="Genomic_DNA"/>
</dbReference>
<feature type="compositionally biased region" description="Basic and acidic residues" evidence="1">
    <location>
        <begin position="524"/>
        <end position="539"/>
    </location>
</feature>
<feature type="region of interest" description="Disordered" evidence="1">
    <location>
        <begin position="504"/>
        <end position="550"/>
    </location>
</feature>
<dbReference type="PANTHER" id="PTHR30461">
    <property type="entry name" value="DNA-INVERTASE FROM LAMBDOID PROPHAGE"/>
    <property type="match status" value="1"/>
</dbReference>
<dbReference type="RefSeq" id="WP_092536625.1">
    <property type="nucleotide sequence ID" value="NZ_FNIM01000010.1"/>
</dbReference>
<evidence type="ECO:0000256" key="1">
    <source>
        <dbReference type="SAM" id="MobiDB-lite"/>
    </source>
</evidence>
<dbReference type="InterPro" id="IPR006119">
    <property type="entry name" value="Resolv_N"/>
</dbReference>
<feature type="compositionally biased region" description="Basic and acidic residues" evidence="1">
    <location>
        <begin position="139"/>
        <end position="152"/>
    </location>
</feature>
<evidence type="ECO:0000313" key="4">
    <source>
        <dbReference type="EMBL" id="SDN68586.1"/>
    </source>
</evidence>
<dbReference type="Pfam" id="PF00239">
    <property type="entry name" value="Resolvase"/>
    <property type="match status" value="1"/>
</dbReference>
<dbReference type="Pfam" id="PF07508">
    <property type="entry name" value="Recombinase"/>
    <property type="match status" value="1"/>
</dbReference>
<dbReference type="SUPFAM" id="SSF53041">
    <property type="entry name" value="Resolvase-like"/>
    <property type="match status" value="1"/>
</dbReference>
<proteinExistence type="predicted"/>